<dbReference type="PANTHER" id="PTHR44013">
    <property type="entry name" value="ZINC-TYPE ALCOHOL DEHYDROGENASE-LIKE PROTEIN C16A3.02C"/>
    <property type="match status" value="1"/>
</dbReference>
<dbReference type="PANTHER" id="PTHR44013:SF1">
    <property type="entry name" value="ZINC-TYPE ALCOHOL DEHYDROGENASE-LIKE PROTEIN C16A3.02C"/>
    <property type="match status" value="1"/>
</dbReference>
<evidence type="ECO:0000259" key="1">
    <source>
        <dbReference type="SMART" id="SM00829"/>
    </source>
</evidence>
<reference evidence="2 3" key="1">
    <citation type="submission" date="2017-08" db="EMBL/GenBank/DDBJ databases">
        <title>Halovibrio sewagensis sp. nov., isolated from wastewater of high salinity.</title>
        <authorList>
            <person name="Dong X."/>
            <person name="Zhang G."/>
        </authorList>
    </citation>
    <scope>NUCLEOTIDE SEQUENCE [LARGE SCALE GENOMIC DNA]</scope>
    <source>
        <strain evidence="2 3">YL5-2</strain>
    </source>
</reference>
<dbReference type="OrthoDB" id="4190732at2"/>
<dbReference type="SUPFAM" id="SSF51735">
    <property type="entry name" value="NAD(P)-binding Rossmann-fold domains"/>
    <property type="match status" value="1"/>
</dbReference>
<dbReference type="CDD" id="cd08267">
    <property type="entry name" value="MDR1"/>
    <property type="match status" value="1"/>
</dbReference>
<dbReference type="GO" id="GO:0016491">
    <property type="term" value="F:oxidoreductase activity"/>
    <property type="evidence" value="ECO:0007669"/>
    <property type="project" value="InterPro"/>
</dbReference>
<dbReference type="GO" id="GO:0008270">
    <property type="term" value="F:zinc ion binding"/>
    <property type="evidence" value="ECO:0007669"/>
    <property type="project" value="InterPro"/>
</dbReference>
<evidence type="ECO:0000313" key="2">
    <source>
        <dbReference type="EMBL" id="PAU82187.1"/>
    </source>
</evidence>
<dbReference type="PROSITE" id="PS01162">
    <property type="entry name" value="QOR_ZETA_CRYSTAL"/>
    <property type="match status" value="1"/>
</dbReference>
<dbReference type="InterPro" id="IPR013154">
    <property type="entry name" value="ADH-like_N"/>
</dbReference>
<comment type="caution">
    <text evidence="2">The sequence shown here is derived from an EMBL/GenBank/DDBJ whole genome shotgun (WGS) entry which is preliminary data.</text>
</comment>
<accession>A0A2A2FBY0</accession>
<keyword evidence="3" id="KW-1185">Reference proteome</keyword>
<dbReference type="Gene3D" id="3.40.50.720">
    <property type="entry name" value="NAD(P)-binding Rossmann-like Domain"/>
    <property type="match status" value="1"/>
</dbReference>
<proteinExistence type="predicted"/>
<gene>
    <name evidence="2" type="ORF">CK501_03290</name>
</gene>
<dbReference type="SMART" id="SM00829">
    <property type="entry name" value="PKS_ER"/>
    <property type="match status" value="1"/>
</dbReference>
<dbReference type="Pfam" id="PF13602">
    <property type="entry name" value="ADH_zinc_N_2"/>
    <property type="match status" value="1"/>
</dbReference>
<evidence type="ECO:0000313" key="3">
    <source>
        <dbReference type="Proteomes" id="UP000218896"/>
    </source>
</evidence>
<dbReference type="EMBL" id="NSKD01000001">
    <property type="protein sequence ID" value="PAU82187.1"/>
    <property type="molecule type" value="Genomic_DNA"/>
</dbReference>
<dbReference type="InterPro" id="IPR002364">
    <property type="entry name" value="Quin_OxRdtase/zeta-crystal_CS"/>
</dbReference>
<dbReference type="Gene3D" id="3.90.180.10">
    <property type="entry name" value="Medium-chain alcohol dehydrogenases, catalytic domain"/>
    <property type="match status" value="1"/>
</dbReference>
<protein>
    <recommendedName>
        <fullName evidence="1">Enoyl reductase (ER) domain-containing protein</fullName>
    </recommendedName>
</protein>
<dbReference type="InterPro" id="IPR011032">
    <property type="entry name" value="GroES-like_sf"/>
</dbReference>
<dbReference type="RefSeq" id="WP_095616282.1">
    <property type="nucleotide sequence ID" value="NZ_NSKD01000001.1"/>
</dbReference>
<feature type="domain" description="Enoyl reductase (ER)" evidence="1">
    <location>
        <begin position="10"/>
        <end position="316"/>
    </location>
</feature>
<dbReference type="Proteomes" id="UP000218896">
    <property type="component" value="Unassembled WGS sequence"/>
</dbReference>
<dbReference type="InterPro" id="IPR036291">
    <property type="entry name" value="NAD(P)-bd_dom_sf"/>
</dbReference>
<sequence>MKAIIYRAYGQPNVLEWVDDWPEPAVGPGQVQVRVRAGGLNPKDVLLRKGMFRSFLRFLDREPLPRVSGLDMAGEITRIGDRVRGLEVGQPVFGMSNRFHGGVHAEYAVLEADEVAPCPEGLSFVEASAIPLAGLTALQALRDCAGVQPGQRVLINGASGGVGHFAVQIARNLGCHVTAVCSERNLKFVSDLGANEAVDYQQTPAPAIPGPFDAVFDVFGNYRAGDFSDTLVRRGRYVNTIPSGHSLPAEGLARLGLQKRNRLVIVHSNRADLDVLRQWVNEGRLRVHVDEIYPFYHAEDAHRHIETRHTRGKVAMEATC</sequence>
<dbReference type="Pfam" id="PF08240">
    <property type="entry name" value="ADH_N"/>
    <property type="match status" value="1"/>
</dbReference>
<dbReference type="InterPro" id="IPR052733">
    <property type="entry name" value="Chloroplast_QOR"/>
</dbReference>
<dbReference type="InterPro" id="IPR020843">
    <property type="entry name" value="ER"/>
</dbReference>
<name>A0A2A2FBY0_9GAMM</name>
<dbReference type="AlphaFoldDB" id="A0A2A2FBY0"/>
<organism evidence="2 3">
    <name type="scientific">Halovibrio salipaludis</name>
    <dbReference type="NCBI Taxonomy" id="2032626"/>
    <lineage>
        <taxon>Bacteria</taxon>
        <taxon>Pseudomonadati</taxon>
        <taxon>Pseudomonadota</taxon>
        <taxon>Gammaproteobacteria</taxon>
        <taxon>Oceanospirillales</taxon>
        <taxon>Halomonadaceae</taxon>
        <taxon>Halovibrio</taxon>
    </lineage>
</organism>
<dbReference type="SUPFAM" id="SSF50129">
    <property type="entry name" value="GroES-like"/>
    <property type="match status" value="1"/>
</dbReference>